<evidence type="ECO:0000259" key="3">
    <source>
        <dbReference type="PROSITE" id="PS51186"/>
    </source>
</evidence>
<feature type="domain" description="N-acetyltransferase" evidence="3">
    <location>
        <begin position="3"/>
        <end position="146"/>
    </location>
</feature>
<evidence type="ECO:0000313" key="5">
    <source>
        <dbReference type="Proteomes" id="UP001365846"/>
    </source>
</evidence>
<dbReference type="Pfam" id="PF00583">
    <property type="entry name" value="Acetyltransf_1"/>
    <property type="match status" value="1"/>
</dbReference>
<sequence length="151" mass="16505">MTPVIATYSDGIHRAGVVALWRRTFDYGTPHNDPDYSLDMKLLADDGLLFVALEDGAVIGTTMAGFDGHRGWIYSVAVDPAFRRRGVGAALVRRAEQALAAAGCPKINLQIVSGNEQVVGFYEALGFSVEPRISMGKRLPWRERRVLAKGE</sequence>
<dbReference type="InterPro" id="IPR000182">
    <property type="entry name" value="GNAT_dom"/>
</dbReference>
<keyword evidence="5" id="KW-1185">Reference proteome</keyword>
<dbReference type="RefSeq" id="WP_340355386.1">
    <property type="nucleotide sequence ID" value="NZ_JBBKZU010000001.1"/>
</dbReference>
<protein>
    <submittedName>
        <fullName evidence="4">GNAT family acetyltransferase</fullName>
        <ecNumber evidence="4">2.3.1.-</ecNumber>
    </submittedName>
</protein>
<keyword evidence="2 4" id="KW-0012">Acyltransferase</keyword>
<reference evidence="4 5" key="1">
    <citation type="submission" date="2024-03" db="EMBL/GenBank/DDBJ databases">
        <title>Novel species of the genus Variovorax.</title>
        <authorList>
            <person name="Liu Q."/>
            <person name="Xin Y.-H."/>
        </authorList>
    </citation>
    <scope>NUCLEOTIDE SEQUENCE [LARGE SCALE GENOMIC DNA]</scope>
    <source>
        <strain evidence="4 5">KACC 18899</strain>
    </source>
</reference>
<proteinExistence type="predicted"/>
<dbReference type="Proteomes" id="UP001365846">
    <property type="component" value="Unassembled WGS sequence"/>
</dbReference>
<dbReference type="PANTHER" id="PTHR43877:SF1">
    <property type="entry name" value="ACETYLTRANSFERASE"/>
    <property type="match status" value="1"/>
</dbReference>
<dbReference type="PANTHER" id="PTHR43877">
    <property type="entry name" value="AMINOALKYLPHOSPHONATE N-ACETYLTRANSFERASE-RELATED-RELATED"/>
    <property type="match status" value="1"/>
</dbReference>
<gene>
    <name evidence="4" type="ORF">WKW77_03350</name>
</gene>
<dbReference type="CDD" id="cd04301">
    <property type="entry name" value="NAT_SF"/>
    <property type="match status" value="1"/>
</dbReference>
<dbReference type="GO" id="GO:0016746">
    <property type="term" value="F:acyltransferase activity"/>
    <property type="evidence" value="ECO:0007669"/>
    <property type="project" value="UniProtKB-KW"/>
</dbReference>
<organism evidence="4 5">
    <name type="scientific">Variovorax ureilyticus</name>
    <dbReference type="NCBI Taxonomy" id="1836198"/>
    <lineage>
        <taxon>Bacteria</taxon>
        <taxon>Pseudomonadati</taxon>
        <taxon>Pseudomonadota</taxon>
        <taxon>Betaproteobacteria</taxon>
        <taxon>Burkholderiales</taxon>
        <taxon>Comamonadaceae</taxon>
        <taxon>Variovorax</taxon>
    </lineage>
</organism>
<dbReference type="NCBIfam" id="NF002959">
    <property type="entry name" value="PRK03624.1"/>
    <property type="match status" value="1"/>
</dbReference>
<accession>A0ABU8V930</accession>
<dbReference type="InterPro" id="IPR050832">
    <property type="entry name" value="Bact_Acetyltransf"/>
</dbReference>
<comment type="caution">
    <text evidence="4">The sequence shown here is derived from an EMBL/GenBank/DDBJ whole genome shotgun (WGS) entry which is preliminary data.</text>
</comment>
<name>A0ABU8V930_9BURK</name>
<keyword evidence="1 4" id="KW-0808">Transferase</keyword>
<evidence type="ECO:0000256" key="1">
    <source>
        <dbReference type="ARBA" id="ARBA00022679"/>
    </source>
</evidence>
<dbReference type="PROSITE" id="PS51186">
    <property type="entry name" value="GNAT"/>
    <property type="match status" value="1"/>
</dbReference>
<dbReference type="InterPro" id="IPR016181">
    <property type="entry name" value="Acyl_CoA_acyltransferase"/>
</dbReference>
<evidence type="ECO:0000256" key="2">
    <source>
        <dbReference type="ARBA" id="ARBA00023315"/>
    </source>
</evidence>
<dbReference type="EMBL" id="JBBKZU010000001">
    <property type="protein sequence ID" value="MEJ8810085.1"/>
    <property type="molecule type" value="Genomic_DNA"/>
</dbReference>
<dbReference type="EC" id="2.3.1.-" evidence="4"/>
<dbReference type="Gene3D" id="3.40.630.30">
    <property type="match status" value="1"/>
</dbReference>
<dbReference type="SUPFAM" id="SSF55729">
    <property type="entry name" value="Acyl-CoA N-acyltransferases (Nat)"/>
    <property type="match status" value="1"/>
</dbReference>
<evidence type="ECO:0000313" key="4">
    <source>
        <dbReference type="EMBL" id="MEJ8810085.1"/>
    </source>
</evidence>